<evidence type="ECO:0000256" key="6">
    <source>
        <dbReference type="ARBA" id="ARBA00023028"/>
    </source>
</evidence>
<evidence type="ECO:0000256" key="8">
    <source>
        <dbReference type="ARBA" id="ARBA00023298"/>
    </source>
</evidence>
<dbReference type="SUPFAM" id="SSF48403">
    <property type="entry name" value="Ankyrin repeat"/>
    <property type="match status" value="1"/>
</dbReference>
<dbReference type="PRINTS" id="PR01415">
    <property type="entry name" value="ANKYRIN"/>
</dbReference>
<keyword evidence="5" id="KW-0677">Repeat</keyword>
<proteinExistence type="predicted"/>
<feature type="domain" description="SAM" evidence="13">
    <location>
        <begin position="551"/>
        <end position="609"/>
    </location>
</feature>
<keyword evidence="3" id="KW-0268">Exocytosis</keyword>
<dbReference type="InterPro" id="IPR001660">
    <property type="entry name" value="SAM"/>
</dbReference>
<dbReference type="InterPro" id="IPR001452">
    <property type="entry name" value="SH3_domain"/>
</dbReference>
<sequence>MSGLHHAALMCQVPIIQLLIDNGAYVDIKDNKGMRPLHYAVWQGKLEPVTLLLQSNAFVNEPTNHGETPLHFACQHGHVHVACALLRHGANQTQRNHEHKTSLDLACEFGRYKVVEVLLNANHCHSLLAENPQDILDNNRTTCLHLAARNGHRDVIRLLLRAGIDINRSTLRGTALHEAVYHSRLDSVRLLIECGIDVNKPNSYEQTALDIVRSYSNCHVSREMKQLLKEIVSAAQARAIKDFSDPTDHECLPLKEGDIVTVLQQCSDGRWKGIIYQKNHTSQTGYFPATAVQLLDRPVGGMQRTGTLKPSTIKKVAPPVVPDLNNRHSGCSFSSGYGSTSTADRNSCCSVSTEDSFPPPPRSPITELVDNGRFPDNVASASVSSPSRHIGPFYHPVSQTHYTQVVVHPHPNSHPSTPTEGTNSIGFGNAPLTPYKKPLHGTQSSLEDQGIDVEQSPGRESPGASSGGSSGGGSRNSTSSLDSGRASAAGSDGKAGPHRMSVQIYETNSCQRQSYHSSSSSVDQINDNTLLVPKINVMEMMLHSIPDKDILQAWLTSLHFEDYFQLFVRAGYDMPTISRMTPEDLTAIGIKKPTHRRRLKTEIDRLNITDGLPEYKPDTLLEWLQLLRLEEYYKSLYRQGYNTVDKVTELTWEDLEEIGIQKLGHQKKIMLAIKRIKDINSGIRRPSQKRDFQLHGMDVGSGSISKLPHPTSLAQAVQPIPHYHYPSQEVAITTSRAQCSPTAENASIPELKTFQQSPPRNDDFFSSEARYEFSLPNQLAPLSPQNITMQTSSTNRGHSLESLDIDDSVSTVAYPHYIQSDTWYDTVSAWRQHGYDTDSELSAHAGESYNVYFSEGTPTLHRPKGMVKPRPIAKIVAKTRQEEMESNERTQYIEKDLKAVLKTTDRNVDGWTSLEGSPRHILPNRNSQSYGLLKLKRTPPAPPVRTKSMRCNSHEDLDFMQDKAFATCVQSLRSRFDQATNKQNELLPPATTNQERQPSPTPSEDFPPPPSPLPCVLDDSRTVPVTAGSFKPLVSQPHSSVKEFLKSDELSANPMFRQRRKDSADSNSSTSSTDSNSFPFANDNAGTIKQRISKLDSNHSTSQVNYAPMKKTKIASSSNLEGSINIQNTGSNGCDMNSRPGDVIDDIESMLASLSNQLDAMLDTETSG</sequence>
<dbReference type="PROSITE" id="PS50297">
    <property type="entry name" value="ANK_REP_REGION"/>
    <property type="match status" value="5"/>
</dbReference>
<evidence type="ECO:0000256" key="10">
    <source>
        <dbReference type="PROSITE-ProRule" id="PRU00192"/>
    </source>
</evidence>
<feature type="compositionally biased region" description="Polar residues" evidence="11">
    <location>
        <begin position="335"/>
        <end position="355"/>
    </location>
</feature>
<dbReference type="SMART" id="SM00248">
    <property type="entry name" value="ANK"/>
    <property type="match status" value="6"/>
</dbReference>
<dbReference type="RefSeq" id="XP_022240265.1">
    <property type="nucleotide sequence ID" value="XM_022384557.1"/>
</dbReference>
<name>A0ABM1S9G0_LIMPO</name>
<keyword evidence="4" id="KW-1052">Target cell membrane</keyword>
<dbReference type="PROSITE" id="PS50002">
    <property type="entry name" value="SH3"/>
    <property type="match status" value="1"/>
</dbReference>
<accession>A0ABM1S9G0</accession>
<dbReference type="Gene3D" id="2.30.30.40">
    <property type="entry name" value="SH3 Domains"/>
    <property type="match status" value="1"/>
</dbReference>
<dbReference type="SMART" id="SM00454">
    <property type="entry name" value="SAM"/>
    <property type="match status" value="2"/>
</dbReference>
<evidence type="ECO:0000313" key="15">
    <source>
        <dbReference type="RefSeq" id="XP_022240265.1"/>
    </source>
</evidence>
<dbReference type="CDD" id="cd09497">
    <property type="entry name" value="SAM_caskin1_2_repeat1"/>
    <property type="match status" value="1"/>
</dbReference>
<feature type="compositionally biased region" description="Gly residues" evidence="11">
    <location>
        <begin position="465"/>
        <end position="474"/>
    </location>
</feature>
<dbReference type="GeneID" id="106458368"/>
<feature type="domain" description="SAM" evidence="13">
    <location>
        <begin position="615"/>
        <end position="679"/>
    </location>
</feature>
<keyword evidence="2 10" id="KW-0728">SH3 domain</keyword>
<gene>
    <name evidence="15" type="primary">LOC106458368</name>
</gene>
<comment type="subcellular location">
    <subcellularLocation>
        <location evidence="1">Target cell membrane</location>
    </subcellularLocation>
</comment>
<feature type="repeat" description="ANK" evidence="9">
    <location>
        <begin position="1"/>
        <end position="31"/>
    </location>
</feature>
<dbReference type="InterPro" id="IPR036770">
    <property type="entry name" value="Ankyrin_rpt-contain_sf"/>
</dbReference>
<feature type="compositionally biased region" description="Polar residues" evidence="11">
    <location>
        <begin position="982"/>
        <end position="997"/>
    </location>
</feature>
<keyword evidence="14" id="KW-1185">Reference proteome</keyword>
<reference evidence="15" key="1">
    <citation type="submission" date="2025-08" db="UniProtKB">
        <authorList>
            <consortium name="RefSeq"/>
        </authorList>
    </citation>
    <scope>IDENTIFICATION</scope>
    <source>
        <tissue evidence="15">Muscle</tissue>
    </source>
</reference>
<feature type="domain" description="SH3" evidence="12">
    <location>
        <begin position="232"/>
        <end position="297"/>
    </location>
</feature>
<feature type="region of interest" description="Disordered" evidence="11">
    <location>
        <begin position="407"/>
        <end position="498"/>
    </location>
</feature>
<dbReference type="Gene3D" id="1.25.40.20">
    <property type="entry name" value="Ankyrin repeat-containing domain"/>
    <property type="match status" value="3"/>
</dbReference>
<keyword evidence="6" id="KW-0528">Neurotoxin</keyword>
<dbReference type="Proteomes" id="UP000694941">
    <property type="component" value="Unplaced"/>
</dbReference>
<dbReference type="PROSITE" id="PS50105">
    <property type="entry name" value="SAM_DOMAIN"/>
    <property type="match status" value="2"/>
</dbReference>
<dbReference type="InterPro" id="IPR033635">
    <property type="entry name" value="ANKS1/Caskin"/>
</dbReference>
<dbReference type="PROSITE" id="PS50088">
    <property type="entry name" value="ANK_REPEAT"/>
    <property type="match status" value="5"/>
</dbReference>
<evidence type="ECO:0000256" key="3">
    <source>
        <dbReference type="ARBA" id="ARBA00022483"/>
    </source>
</evidence>
<evidence type="ECO:0000256" key="4">
    <source>
        <dbReference type="ARBA" id="ARBA00022537"/>
    </source>
</evidence>
<feature type="repeat" description="ANK" evidence="9">
    <location>
        <begin position="139"/>
        <end position="171"/>
    </location>
</feature>
<dbReference type="SMART" id="SM00326">
    <property type="entry name" value="SH3"/>
    <property type="match status" value="1"/>
</dbReference>
<protein>
    <submittedName>
        <fullName evidence="15">Caskin-2-like</fullName>
    </submittedName>
</protein>
<dbReference type="SUPFAM" id="SSF47769">
    <property type="entry name" value="SAM/Pointed domain"/>
    <property type="match status" value="2"/>
</dbReference>
<feature type="compositionally biased region" description="Low complexity" evidence="11">
    <location>
        <begin position="407"/>
        <end position="419"/>
    </location>
</feature>
<dbReference type="Pfam" id="PF12796">
    <property type="entry name" value="Ank_2"/>
    <property type="match status" value="3"/>
</dbReference>
<dbReference type="InterPro" id="IPR002110">
    <property type="entry name" value="Ankyrin_rpt"/>
</dbReference>
<dbReference type="Gene3D" id="1.10.150.50">
    <property type="entry name" value="Transcription Factor, Ets-1"/>
    <property type="match status" value="2"/>
</dbReference>
<keyword evidence="8" id="KW-1053">Target membrane</keyword>
<dbReference type="InterPro" id="IPR036028">
    <property type="entry name" value="SH3-like_dom_sf"/>
</dbReference>
<keyword evidence="6" id="KW-0800">Toxin</keyword>
<evidence type="ECO:0000256" key="9">
    <source>
        <dbReference type="PROSITE-ProRule" id="PRU00023"/>
    </source>
</evidence>
<evidence type="ECO:0000259" key="12">
    <source>
        <dbReference type="PROSITE" id="PS50002"/>
    </source>
</evidence>
<feature type="repeat" description="ANK" evidence="9">
    <location>
        <begin position="65"/>
        <end position="97"/>
    </location>
</feature>
<dbReference type="Pfam" id="PF14604">
    <property type="entry name" value="SH3_9"/>
    <property type="match status" value="1"/>
</dbReference>
<feature type="compositionally biased region" description="Pro residues" evidence="11">
    <location>
        <begin position="999"/>
        <end position="1013"/>
    </location>
</feature>
<evidence type="ECO:0000256" key="5">
    <source>
        <dbReference type="ARBA" id="ARBA00022737"/>
    </source>
</evidence>
<keyword evidence="7 9" id="KW-0040">ANK repeat</keyword>
<organism evidence="14 15">
    <name type="scientific">Limulus polyphemus</name>
    <name type="common">Atlantic horseshoe crab</name>
    <dbReference type="NCBI Taxonomy" id="6850"/>
    <lineage>
        <taxon>Eukaryota</taxon>
        <taxon>Metazoa</taxon>
        <taxon>Ecdysozoa</taxon>
        <taxon>Arthropoda</taxon>
        <taxon>Chelicerata</taxon>
        <taxon>Merostomata</taxon>
        <taxon>Xiphosura</taxon>
        <taxon>Limulidae</taxon>
        <taxon>Limulus</taxon>
    </lineage>
</organism>
<dbReference type="Pfam" id="PF00536">
    <property type="entry name" value="SAM_1"/>
    <property type="match status" value="2"/>
</dbReference>
<evidence type="ECO:0000256" key="1">
    <source>
        <dbReference type="ARBA" id="ARBA00004175"/>
    </source>
</evidence>
<feature type="repeat" description="ANK" evidence="9">
    <location>
        <begin position="32"/>
        <end position="64"/>
    </location>
</feature>
<keyword evidence="8" id="KW-0472">Membrane</keyword>
<evidence type="ECO:0000313" key="14">
    <source>
        <dbReference type="Proteomes" id="UP000694941"/>
    </source>
</evidence>
<dbReference type="PANTHER" id="PTHR24174">
    <property type="entry name" value="ANKYRIN REPEAT AND STERILE ALPHA MOTIF DOMAIN-CONTAINING PROTEIN 1"/>
    <property type="match status" value="1"/>
</dbReference>
<evidence type="ECO:0000256" key="11">
    <source>
        <dbReference type="SAM" id="MobiDB-lite"/>
    </source>
</evidence>
<evidence type="ECO:0000256" key="7">
    <source>
        <dbReference type="ARBA" id="ARBA00023043"/>
    </source>
</evidence>
<evidence type="ECO:0000259" key="13">
    <source>
        <dbReference type="PROSITE" id="PS50105"/>
    </source>
</evidence>
<feature type="region of interest" description="Disordered" evidence="11">
    <location>
        <begin position="335"/>
        <end position="366"/>
    </location>
</feature>
<dbReference type="PANTHER" id="PTHR24174:SF16">
    <property type="entry name" value="CASKIN-2"/>
    <property type="match status" value="1"/>
</dbReference>
<feature type="compositionally biased region" description="Low complexity" evidence="11">
    <location>
        <begin position="1065"/>
        <end position="1077"/>
    </location>
</feature>
<feature type="region of interest" description="Disordered" evidence="11">
    <location>
        <begin position="982"/>
        <end position="1020"/>
    </location>
</feature>
<dbReference type="InterPro" id="IPR035497">
    <property type="entry name" value="Caskin1/2_SAM_1"/>
</dbReference>
<feature type="region of interest" description="Disordered" evidence="11">
    <location>
        <begin position="1051"/>
        <end position="1083"/>
    </location>
</feature>
<dbReference type="InterPro" id="IPR013761">
    <property type="entry name" value="SAM/pointed_sf"/>
</dbReference>
<feature type="repeat" description="ANK" evidence="9">
    <location>
        <begin position="171"/>
        <end position="203"/>
    </location>
</feature>
<evidence type="ECO:0000256" key="2">
    <source>
        <dbReference type="ARBA" id="ARBA00022443"/>
    </source>
</evidence>
<keyword evidence="6" id="KW-0638">Presynaptic neurotoxin</keyword>
<dbReference type="SUPFAM" id="SSF50044">
    <property type="entry name" value="SH3-domain"/>
    <property type="match status" value="1"/>
</dbReference>